<dbReference type="GO" id="GO:0008276">
    <property type="term" value="F:protein methyltransferase activity"/>
    <property type="evidence" value="ECO:0007669"/>
    <property type="project" value="TreeGrafter"/>
</dbReference>
<dbReference type="GO" id="GO:0035657">
    <property type="term" value="C:eRF1 methyltransferase complex"/>
    <property type="evidence" value="ECO:0007669"/>
    <property type="project" value="TreeGrafter"/>
</dbReference>
<evidence type="ECO:0000256" key="4">
    <source>
        <dbReference type="SAM" id="MobiDB-lite"/>
    </source>
</evidence>
<reference evidence="7" key="2">
    <citation type="submission" date="2012-08" db="EMBL/GenBank/DDBJ databases">
        <title>Whole-genome sequence of Nocardiopsis alba strain ATCC BAA-2165 associated with honeybees.</title>
        <authorList>
            <person name="Qiao J."/>
            <person name="Chen L."/>
            <person name="Li Y."/>
            <person name="Wang J."/>
            <person name="Zhang W."/>
            <person name="Chen S."/>
        </authorList>
    </citation>
    <scope>NUCLEOTIDE SEQUENCE [LARGE SCALE GENOMIC DNA]</scope>
    <source>
        <strain evidence="7">ATCC BAA-2165 / BE74</strain>
    </source>
</reference>
<dbReference type="AlphaFoldDB" id="J7LAY1"/>
<dbReference type="HOGENOM" id="CLU_648644_0_0_11"/>
<accession>J7LAY1</accession>
<dbReference type="GO" id="GO:0032259">
    <property type="term" value="P:methylation"/>
    <property type="evidence" value="ECO:0007669"/>
    <property type="project" value="UniProtKB-KW"/>
</dbReference>
<sequence>MVRARATEGRNMENALAAEVGDWLLSRTEGSDGARSTTTLMGMRWDVLPGVWRPNPGTRLFTSWLPLAEGSRFLEVGCAAGVTCVVAAKSGCTRVVGLDVVPAATENTRRNAARHGLAGRVEALTSDLFAELDPDDEFDLVCSNPPLVRAPESRRHATEVERSVFDPGYALHRRFFQEVRPHLADGGRIYMLTSETLGDPAGLRSLAADAGFSGRVYRSESIGIPAVLMGSPPAATAAADEQGVVHVDFTRGVIGPVGGAARVAEQSPHPQAQQRAVDRGDAAEGEDGHTLLESGHEPGDLVDLELLVGCPVGDHDALVGIEQSLDPGAQSRDERVVPGGGGDEFQRRELESAHQLLGLVPVVEDLAGEGLPGGTGEGERVPLFPAQDAEIVVQDREKEFGFASEIRVDRPFGESCGIGDLLQ</sequence>
<dbReference type="PANTHER" id="PTHR45875:SF1">
    <property type="entry name" value="METHYLTRANSFERASE N6AMT1"/>
    <property type="match status" value="1"/>
</dbReference>
<evidence type="ECO:0000313" key="6">
    <source>
        <dbReference type="EMBL" id="AFR10828.1"/>
    </source>
</evidence>
<evidence type="ECO:0000256" key="2">
    <source>
        <dbReference type="ARBA" id="ARBA00022679"/>
    </source>
</evidence>
<dbReference type="PATRIC" id="fig|1205910.3.peg.1940"/>
<feature type="region of interest" description="Disordered" evidence="4">
    <location>
        <begin position="261"/>
        <end position="296"/>
    </location>
</feature>
<dbReference type="KEGG" id="nal:B005_2052"/>
<dbReference type="InterPro" id="IPR007848">
    <property type="entry name" value="Small_mtfrase_dom"/>
</dbReference>
<dbReference type="Pfam" id="PF05175">
    <property type="entry name" value="MTS"/>
    <property type="match status" value="1"/>
</dbReference>
<proteinExistence type="predicted"/>
<keyword evidence="2 6" id="KW-0808">Transferase</keyword>
<gene>
    <name evidence="6" type="ordered locus">B005_2052</name>
</gene>
<reference evidence="6 7" key="1">
    <citation type="journal article" date="2012" name="J. Bacteriol.">
        <title>Whole-Genome Sequence of Nocardiopsis alba Strain ATCC BAA-2165, Associated with Honeybees.</title>
        <authorList>
            <person name="Qiao J."/>
            <person name="Chen L."/>
            <person name="Li Y."/>
            <person name="Wang J."/>
            <person name="Zhang W."/>
            <person name="Chen S."/>
        </authorList>
    </citation>
    <scope>NUCLEOTIDE SEQUENCE [LARGE SCALE GENOMIC DNA]</scope>
    <source>
        <strain evidence="7">ATCC BAA-2165 / BE74</strain>
    </source>
</reference>
<dbReference type="InterPro" id="IPR029063">
    <property type="entry name" value="SAM-dependent_MTases_sf"/>
</dbReference>
<dbReference type="STRING" id="1205910.B005_2052"/>
<dbReference type="eggNOG" id="COG2890">
    <property type="taxonomic scope" value="Bacteria"/>
</dbReference>
<dbReference type="CDD" id="cd02440">
    <property type="entry name" value="AdoMet_MTases"/>
    <property type="match status" value="1"/>
</dbReference>
<dbReference type="Gene3D" id="3.40.50.150">
    <property type="entry name" value="Vaccinia Virus protein VP39"/>
    <property type="match status" value="1"/>
</dbReference>
<keyword evidence="1 6" id="KW-0489">Methyltransferase</keyword>
<evidence type="ECO:0000313" key="7">
    <source>
        <dbReference type="Proteomes" id="UP000003779"/>
    </source>
</evidence>
<evidence type="ECO:0000259" key="5">
    <source>
        <dbReference type="Pfam" id="PF05175"/>
    </source>
</evidence>
<protein>
    <submittedName>
        <fullName evidence="6">Ribosomal L11 methyltransferase family protein</fullName>
    </submittedName>
</protein>
<organism evidence="6 7">
    <name type="scientific">Nocardiopsis alba (strain ATCC BAA-2165 / BE74)</name>
    <dbReference type="NCBI Taxonomy" id="1205910"/>
    <lineage>
        <taxon>Bacteria</taxon>
        <taxon>Bacillati</taxon>
        <taxon>Actinomycetota</taxon>
        <taxon>Actinomycetes</taxon>
        <taxon>Streptosporangiales</taxon>
        <taxon>Nocardiopsidaceae</taxon>
        <taxon>Nocardiopsis</taxon>
    </lineage>
</organism>
<dbReference type="Proteomes" id="UP000003779">
    <property type="component" value="Chromosome"/>
</dbReference>
<keyword evidence="3" id="KW-0949">S-adenosyl-L-methionine</keyword>
<evidence type="ECO:0000256" key="1">
    <source>
        <dbReference type="ARBA" id="ARBA00022603"/>
    </source>
</evidence>
<feature type="domain" description="Methyltransferase small" evidence="5">
    <location>
        <begin position="55"/>
        <end position="203"/>
    </location>
</feature>
<dbReference type="SUPFAM" id="SSF53335">
    <property type="entry name" value="S-adenosyl-L-methionine-dependent methyltransferases"/>
    <property type="match status" value="1"/>
</dbReference>
<dbReference type="EMBL" id="CP003788">
    <property type="protein sequence ID" value="AFR10828.1"/>
    <property type="molecule type" value="Genomic_DNA"/>
</dbReference>
<dbReference type="InterPro" id="IPR052190">
    <property type="entry name" value="Euk-Arch_PrmC-MTase"/>
</dbReference>
<dbReference type="PANTHER" id="PTHR45875">
    <property type="entry name" value="METHYLTRANSFERASE N6AMT1"/>
    <property type="match status" value="1"/>
</dbReference>
<name>J7LAY1_NOCAA</name>
<dbReference type="GO" id="GO:0008757">
    <property type="term" value="F:S-adenosylmethionine-dependent methyltransferase activity"/>
    <property type="evidence" value="ECO:0007669"/>
    <property type="project" value="TreeGrafter"/>
</dbReference>
<evidence type="ECO:0000256" key="3">
    <source>
        <dbReference type="ARBA" id="ARBA00022691"/>
    </source>
</evidence>
<feature type="compositionally biased region" description="Basic and acidic residues" evidence="4">
    <location>
        <begin position="276"/>
        <end position="296"/>
    </location>
</feature>